<keyword evidence="5" id="KW-0698">rRNA processing</keyword>
<comment type="subcellular location">
    <subcellularLocation>
        <location evidence="1">Cytoplasm</location>
    </subcellularLocation>
</comment>
<dbReference type="InterPro" id="IPR029026">
    <property type="entry name" value="tRNA_m1G_MTases_N"/>
</dbReference>
<dbReference type="GO" id="GO:0070475">
    <property type="term" value="P:rRNA base methylation"/>
    <property type="evidence" value="ECO:0007669"/>
    <property type="project" value="TreeGrafter"/>
</dbReference>
<comment type="catalytic activity">
    <reaction evidence="10">
        <text>uridine(1498) in 16S rRNA + S-adenosyl-L-methionine = N(3)-methyluridine(1498) in 16S rRNA + S-adenosyl-L-homocysteine + H(+)</text>
        <dbReference type="Rhea" id="RHEA:42920"/>
        <dbReference type="Rhea" id="RHEA-COMP:10283"/>
        <dbReference type="Rhea" id="RHEA-COMP:10284"/>
        <dbReference type="ChEBI" id="CHEBI:15378"/>
        <dbReference type="ChEBI" id="CHEBI:57856"/>
        <dbReference type="ChEBI" id="CHEBI:59789"/>
        <dbReference type="ChEBI" id="CHEBI:65315"/>
        <dbReference type="ChEBI" id="CHEBI:74502"/>
        <dbReference type="EC" id="2.1.1.193"/>
    </reaction>
</comment>
<keyword evidence="8" id="KW-0949">S-adenosyl-L-methionine</keyword>
<evidence type="ECO:0000256" key="5">
    <source>
        <dbReference type="ARBA" id="ARBA00022552"/>
    </source>
</evidence>
<evidence type="ECO:0000256" key="9">
    <source>
        <dbReference type="ARBA" id="ARBA00025699"/>
    </source>
</evidence>
<comment type="caution">
    <text evidence="12">The sequence shown here is derived from an EMBL/GenBank/DDBJ whole genome shotgun (WGS) entry which is preliminary data.</text>
</comment>
<organism evidence="12 13">
    <name type="scientific">Hibiscus syriacus</name>
    <name type="common">Rose of Sharon</name>
    <dbReference type="NCBI Taxonomy" id="106335"/>
    <lineage>
        <taxon>Eukaryota</taxon>
        <taxon>Viridiplantae</taxon>
        <taxon>Streptophyta</taxon>
        <taxon>Embryophyta</taxon>
        <taxon>Tracheophyta</taxon>
        <taxon>Spermatophyta</taxon>
        <taxon>Magnoliopsida</taxon>
        <taxon>eudicotyledons</taxon>
        <taxon>Gunneridae</taxon>
        <taxon>Pentapetalae</taxon>
        <taxon>rosids</taxon>
        <taxon>malvids</taxon>
        <taxon>Malvales</taxon>
        <taxon>Malvaceae</taxon>
        <taxon>Malvoideae</taxon>
        <taxon>Hibiscus</taxon>
    </lineage>
</organism>
<keyword evidence="13" id="KW-1185">Reference proteome</keyword>
<dbReference type="AlphaFoldDB" id="A0A6A2YUR7"/>
<dbReference type="SUPFAM" id="SSF75217">
    <property type="entry name" value="alpha/beta knot"/>
    <property type="match status" value="1"/>
</dbReference>
<evidence type="ECO:0000259" key="11">
    <source>
        <dbReference type="Pfam" id="PF04452"/>
    </source>
</evidence>
<protein>
    <recommendedName>
        <fullName evidence="3">16S rRNA (uracil(1498)-N(3))-methyltransferase</fullName>
        <ecNumber evidence="3">2.1.1.193</ecNumber>
    </recommendedName>
</protein>
<dbReference type="EC" id="2.1.1.193" evidence="3"/>
<evidence type="ECO:0000256" key="7">
    <source>
        <dbReference type="ARBA" id="ARBA00022679"/>
    </source>
</evidence>
<reference evidence="12" key="1">
    <citation type="submission" date="2019-09" db="EMBL/GenBank/DDBJ databases">
        <title>Draft genome information of white flower Hibiscus syriacus.</title>
        <authorList>
            <person name="Kim Y.-M."/>
        </authorList>
    </citation>
    <scope>NUCLEOTIDE SEQUENCE [LARGE SCALE GENOMIC DNA]</scope>
    <source>
        <strain evidence="12">YM2019G1</strain>
    </source>
</reference>
<gene>
    <name evidence="12" type="ORF">F3Y22_tig00111220pilonHSYRG00179</name>
</gene>
<evidence type="ECO:0000256" key="2">
    <source>
        <dbReference type="ARBA" id="ARBA00005528"/>
    </source>
</evidence>
<name>A0A6A2YUR7_HIBSY</name>
<dbReference type="Proteomes" id="UP000436088">
    <property type="component" value="Unassembled WGS sequence"/>
</dbReference>
<dbReference type="InterPro" id="IPR029028">
    <property type="entry name" value="Alpha/beta_knot_MTases"/>
</dbReference>
<evidence type="ECO:0000256" key="6">
    <source>
        <dbReference type="ARBA" id="ARBA00022603"/>
    </source>
</evidence>
<dbReference type="Pfam" id="PF04452">
    <property type="entry name" value="Methyltrans_RNA"/>
    <property type="match status" value="1"/>
</dbReference>
<dbReference type="PANTHER" id="PTHR30027:SF3">
    <property type="entry name" value="16S RRNA (URACIL(1498)-N(3))-METHYLTRANSFERASE"/>
    <property type="match status" value="1"/>
</dbReference>
<comment type="similarity">
    <text evidence="2">Belongs to the RNA methyltransferase RsmE family.</text>
</comment>
<evidence type="ECO:0000313" key="12">
    <source>
        <dbReference type="EMBL" id="KAE8683069.1"/>
    </source>
</evidence>
<evidence type="ECO:0000256" key="3">
    <source>
        <dbReference type="ARBA" id="ARBA00012328"/>
    </source>
</evidence>
<dbReference type="InterPro" id="IPR006700">
    <property type="entry name" value="RsmE"/>
</dbReference>
<dbReference type="Gene3D" id="3.40.1280.10">
    <property type="match status" value="1"/>
</dbReference>
<keyword evidence="7" id="KW-0808">Transferase</keyword>
<dbReference type="EMBL" id="VEPZ02001273">
    <property type="protein sequence ID" value="KAE8683069.1"/>
    <property type="molecule type" value="Genomic_DNA"/>
</dbReference>
<evidence type="ECO:0000256" key="4">
    <source>
        <dbReference type="ARBA" id="ARBA00022490"/>
    </source>
</evidence>
<evidence type="ECO:0000256" key="10">
    <source>
        <dbReference type="ARBA" id="ARBA00047944"/>
    </source>
</evidence>
<proteinExistence type="inferred from homology"/>
<keyword evidence="6" id="KW-0489">Methyltransferase</keyword>
<evidence type="ECO:0000313" key="13">
    <source>
        <dbReference type="Proteomes" id="UP000436088"/>
    </source>
</evidence>
<feature type="domain" description="Ribosomal RNA small subunit methyltransferase E methyltransferase" evidence="11">
    <location>
        <begin position="42"/>
        <end position="163"/>
    </location>
</feature>
<keyword evidence="4" id="KW-0963">Cytoplasm</keyword>
<dbReference type="GO" id="GO:0005737">
    <property type="term" value="C:cytoplasm"/>
    <property type="evidence" value="ECO:0007669"/>
    <property type="project" value="UniProtKB-SubCell"/>
</dbReference>
<evidence type="ECO:0000256" key="8">
    <source>
        <dbReference type="ARBA" id="ARBA00022691"/>
    </source>
</evidence>
<dbReference type="GO" id="GO:0070042">
    <property type="term" value="F:rRNA (uridine-N3-)-methyltransferase activity"/>
    <property type="evidence" value="ECO:0007669"/>
    <property type="project" value="TreeGrafter"/>
</dbReference>
<accession>A0A6A2YUR7</accession>
<dbReference type="InterPro" id="IPR046886">
    <property type="entry name" value="RsmE_MTase_dom"/>
</dbReference>
<sequence>MNSVLFNGRGGLVEGFIQNIERTTINFVSLEDLKLVLPHTPQWHIFSAFGSLKGGRADWLVEKCIICHYELGASSVTPLLTKRSYTISDNRVERLQRVILAALDFTYVYDIFCQRLYEMKLNHPMKINKLIPLVTKSKQSFIAIVEATPLVSALTSTSKEPNGLLLYGSTLNKPQIPSTHTVLDVSAANAHQTVAQPAYCNSNLFSGVVLANGWEPDDSTNVESYNGWGPADAPKHSELGNTGWIDELTRKDYNGWGVQDFWPTWVNNIFFN</sequence>
<evidence type="ECO:0000256" key="1">
    <source>
        <dbReference type="ARBA" id="ARBA00004496"/>
    </source>
</evidence>
<dbReference type="PANTHER" id="PTHR30027">
    <property type="entry name" value="RIBOSOMAL RNA SMALL SUBUNIT METHYLTRANSFERASE E"/>
    <property type="match status" value="1"/>
</dbReference>
<comment type="function">
    <text evidence="9">Specifically methylates the N3 position of the uracil ring of uridine 1498 (m3U1498) in 16S rRNA. Acts on the fully assembled 30S ribosomal subunit.</text>
</comment>